<accession>A0A653BLZ9</accession>
<keyword evidence="1" id="KW-1133">Transmembrane helix</keyword>
<dbReference type="Proteomes" id="UP000410492">
    <property type="component" value="Unassembled WGS sequence"/>
</dbReference>
<dbReference type="AlphaFoldDB" id="A0A653BLZ9"/>
<sequence>MYYMVGGSAHITALWKLNSAQKGKYFEGNATCYDFSPYFFVIPFDTEKTDSCRYAFIMMNAGFSVLGLYLAAYDALFCSLLTCLR</sequence>
<keyword evidence="3" id="KW-1185">Reference proteome</keyword>
<evidence type="ECO:0000313" key="2">
    <source>
        <dbReference type="EMBL" id="VEN36628.1"/>
    </source>
</evidence>
<feature type="transmembrane region" description="Helical" evidence="1">
    <location>
        <begin position="63"/>
        <end position="84"/>
    </location>
</feature>
<feature type="non-terminal residue" evidence="2">
    <location>
        <position position="85"/>
    </location>
</feature>
<evidence type="ECO:0000313" key="3">
    <source>
        <dbReference type="Proteomes" id="UP000410492"/>
    </source>
</evidence>
<proteinExistence type="predicted"/>
<name>A0A653BLZ9_CALMS</name>
<evidence type="ECO:0000256" key="1">
    <source>
        <dbReference type="SAM" id="Phobius"/>
    </source>
</evidence>
<dbReference type="EMBL" id="CAACVG010002556">
    <property type="protein sequence ID" value="VEN36628.1"/>
    <property type="molecule type" value="Genomic_DNA"/>
</dbReference>
<protein>
    <submittedName>
        <fullName evidence="2">Uncharacterized protein</fullName>
    </submittedName>
</protein>
<keyword evidence="1" id="KW-0472">Membrane</keyword>
<organism evidence="2 3">
    <name type="scientific">Callosobruchus maculatus</name>
    <name type="common">Southern cowpea weevil</name>
    <name type="synonym">Pulse bruchid</name>
    <dbReference type="NCBI Taxonomy" id="64391"/>
    <lineage>
        <taxon>Eukaryota</taxon>
        <taxon>Metazoa</taxon>
        <taxon>Ecdysozoa</taxon>
        <taxon>Arthropoda</taxon>
        <taxon>Hexapoda</taxon>
        <taxon>Insecta</taxon>
        <taxon>Pterygota</taxon>
        <taxon>Neoptera</taxon>
        <taxon>Endopterygota</taxon>
        <taxon>Coleoptera</taxon>
        <taxon>Polyphaga</taxon>
        <taxon>Cucujiformia</taxon>
        <taxon>Chrysomeloidea</taxon>
        <taxon>Chrysomelidae</taxon>
        <taxon>Bruchinae</taxon>
        <taxon>Bruchini</taxon>
        <taxon>Callosobruchus</taxon>
    </lineage>
</organism>
<keyword evidence="1" id="KW-0812">Transmembrane</keyword>
<reference evidence="2 3" key="1">
    <citation type="submission" date="2019-01" db="EMBL/GenBank/DDBJ databases">
        <authorList>
            <person name="Sayadi A."/>
        </authorList>
    </citation>
    <scope>NUCLEOTIDE SEQUENCE [LARGE SCALE GENOMIC DNA]</scope>
</reference>
<dbReference type="OrthoDB" id="8191658at2759"/>
<gene>
    <name evidence="2" type="ORF">CALMAC_LOCUS2173</name>
</gene>